<dbReference type="Proteomes" id="UP000298602">
    <property type="component" value="Chromosome"/>
</dbReference>
<dbReference type="InterPro" id="IPR010920">
    <property type="entry name" value="LSM_dom_sf"/>
</dbReference>
<dbReference type="EMBL" id="CP040098">
    <property type="protein sequence ID" value="QCQ23284.1"/>
    <property type="molecule type" value="Genomic_DNA"/>
</dbReference>
<organism evidence="2 3">
    <name type="scientific">Desulfoglaeba alkanexedens ALDC</name>
    <dbReference type="NCBI Taxonomy" id="980445"/>
    <lineage>
        <taxon>Bacteria</taxon>
        <taxon>Pseudomonadati</taxon>
        <taxon>Thermodesulfobacteriota</taxon>
        <taxon>Syntrophobacteria</taxon>
        <taxon>Syntrophobacterales</taxon>
        <taxon>Syntrophobacteraceae</taxon>
        <taxon>Desulfoglaeba</taxon>
    </lineage>
</organism>
<sequence length="104" mass="11499">MTGSKGNTRKSTPYVIRKKSAEAKPPVQSKPAVESKPAESKSQRPRNIEPDQSLEGKNIRLWLMPSGKAVDGVMERVAVYTVVLRQGTGPQVVYKHAIERIEEA</sequence>
<accession>A0A4P8L5W1</accession>
<keyword evidence="3" id="KW-1185">Reference proteome</keyword>
<dbReference type="SUPFAM" id="SSF50182">
    <property type="entry name" value="Sm-like ribonucleoproteins"/>
    <property type="match status" value="1"/>
</dbReference>
<dbReference type="KEGG" id="dax:FDQ92_14550"/>
<evidence type="ECO:0000256" key="1">
    <source>
        <dbReference type="SAM" id="MobiDB-lite"/>
    </source>
</evidence>
<feature type="compositionally biased region" description="Basic and acidic residues" evidence="1">
    <location>
        <begin position="36"/>
        <end position="49"/>
    </location>
</feature>
<evidence type="ECO:0000313" key="2">
    <source>
        <dbReference type="EMBL" id="QCQ23284.1"/>
    </source>
</evidence>
<gene>
    <name evidence="2" type="ORF">FDQ92_14550</name>
</gene>
<feature type="compositionally biased region" description="Polar residues" evidence="1">
    <location>
        <begin position="1"/>
        <end position="11"/>
    </location>
</feature>
<proteinExistence type="predicted"/>
<name>A0A4P8L5W1_9BACT</name>
<protein>
    <submittedName>
        <fullName evidence="2">Uncharacterized protein</fullName>
    </submittedName>
</protein>
<dbReference type="RefSeq" id="WP_137425563.1">
    <property type="nucleotide sequence ID" value="NZ_CP040098.1"/>
</dbReference>
<reference evidence="2 3" key="1">
    <citation type="submission" date="2019-05" db="EMBL/GenBank/DDBJ databases">
        <title>The Complete Genome Sequence of the n-alkane-degrading Desulfoglaeba alkanexedens ALDC reveals multiple alkylsuccinate synthase gene clusters.</title>
        <authorList>
            <person name="Callaghan A.V."/>
            <person name="Davidova I.A."/>
            <person name="Duncan K.E."/>
            <person name="Morris B."/>
            <person name="McInerney M.J."/>
        </authorList>
    </citation>
    <scope>NUCLEOTIDE SEQUENCE [LARGE SCALE GENOMIC DNA]</scope>
    <source>
        <strain evidence="2 3">ALDC</strain>
    </source>
</reference>
<reference evidence="2 3" key="2">
    <citation type="submission" date="2019-05" db="EMBL/GenBank/DDBJ databases">
        <authorList>
            <person name="Suflita J.M."/>
            <person name="Marks C.R."/>
        </authorList>
    </citation>
    <scope>NUCLEOTIDE SEQUENCE [LARGE SCALE GENOMIC DNA]</scope>
    <source>
        <strain evidence="2 3">ALDC</strain>
    </source>
</reference>
<dbReference type="Gene3D" id="2.30.30.100">
    <property type="match status" value="1"/>
</dbReference>
<evidence type="ECO:0000313" key="3">
    <source>
        <dbReference type="Proteomes" id="UP000298602"/>
    </source>
</evidence>
<feature type="region of interest" description="Disordered" evidence="1">
    <location>
        <begin position="1"/>
        <end position="56"/>
    </location>
</feature>
<dbReference type="AlphaFoldDB" id="A0A4P8L5W1"/>